<dbReference type="Gene3D" id="3.60.130.10">
    <property type="entry name" value="Clavaminate synthase-like"/>
    <property type="match status" value="1"/>
</dbReference>
<dbReference type="OrthoDB" id="10257314at2759"/>
<dbReference type="PANTHER" id="PTHR30468">
    <property type="entry name" value="ALPHA-KETOGLUTARATE-DEPENDENT SULFONATE DIOXYGENASE"/>
    <property type="match status" value="1"/>
</dbReference>
<gene>
    <name evidence="7" type="ORF">EW146_g5697</name>
</gene>
<reference evidence="7 8" key="1">
    <citation type="submission" date="2019-02" db="EMBL/GenBank/DDBJ databases">
        <title>Genome sequencing of the rare red list fungi Bondarzewia mesenterica.</title>
        <authorList>
            <person name="Buettner E."/>
            <person name="Kellner H."/>
        </authorList>
    </citation>
    <scope>NUCLEOTIDE SEQUENCE [LARGE SCALE GENOMIC DNA]</scope>
    <source>
        <strain evidence="7 8">DSM 108281</strain>
    </source>
</reference>
<protein>
    <recommendedName>
        <fullName evidence="6">TauD/TfdA-like domain-containing protein</fullName>
    </recommendedName>
</protein>
<evidence type="ECO:0000259" key="6">
    <source>
        <dbReference type="Pfam" id="PF02668"/>
    </source>
</evidence>
<name>A0A4V3XER4_9AGAM</name>
<keyword evidence="2" id="KW-0479">Metal-binding</keyword>
<evidence type="ECO:0000313" key="8">
    <source>
        <dbReference type="Proteomes" id="UP000310158"/>
    </source>
</evidence>
<comment type="similarity">
    <text evidence="1">Belongs to the TfdA dioxygenase family.</text>
</comment>
<dbReference type="Pfam" id="PF02668">
    <property type="entry name" value="TauD"/>
    <property type="match status" value="1"/>
</dbReference>
<evidence type="ECO:0000256" key="1">
    <source>
        <dbReference type="ARBA" id="ARBA00005896"/>
    </source>
</evidence>
<dbReference type="SUPFAM" id="SSF52058">
    <property type="entry name" value="L domain-like"/>
    <property type="match status" value="1"/>
</dbReference>
<keyword evidence="8" id="KW-1185">Reference proteome</keyword>
<dbReference type="GO" id="GO:0046872">
    <property type="term" value="F:metal ion binding"/>
    <property type="evidence" value="ECO:0007669"/>
    <property type="project" value="UniProtKB-KW"/>
</dbReference>
<proteinExistence type="inferred from homology"/>
<feature type="domain" description="TauD/TfdA-like" evidence="6">
    <location>
        <begin position="32"/>
        <end position="296"/>
    </location>
</feature>
<keyword evidence="4" id="KW-0560">Oxidoreductase</keyword>
<sequence>MSPAPIPVLGSLSVYESYEETTHIGTRFPNSAVQISQLLKASNSNELIKDLATLVSHRGVVFFSNQDITVEEQQELSTRLGELSGKPQTSTLHKHPITETTSELGSEISVISSTMVGIAKAGLVKSTRASNGWHTDITFEKVPSDYAILKMHTIPPVGGDTLWASGYEAYDRLSPAFKHFLEGLTALHSGKIFIQLSQRLGIPIQDLRGSPENTGESLTAIHPIIRTNPVTGFKALFVNKAFTKRIVELTPEESDTVLDYLFRHVSENHDLQVRYRWRPNDVAIWDNRSTFHTATARSSINMDSMPVELLHTIVDDVDSFEDLLHLRTLNRLFCTLSTPRVFRRVRVRNTIKSAEAFASIVAAKLVNGIWPGLSASADYSSRVRKSLASSFLHVSEQTSIKILNLTFYPYLEQAGIDEFDEPALKYLKLQFSILAALAKGNSRRPAALTTLTIKNFIAFHNELYDRDSFLALFHSLSHLRLRFLSASNTEGGYFQNPFVKFWEDTVQRCILETSTSFSQSLRSLTLHSNQTVGVIPALDFSSLIYPSLEFLSLENITFTQGSAGVEDFIVRHKNTLKNLMLKTCMIAVHTPAGPPERTWSDLWDCFAAEIKNLVDLRIEMSQSYLHEEMNYVQLDEGFGWVPIEGDQETLTQDDLALQNFVSVVASRRSTA</sequence>
<dbReference type="Proteomes" id="UP000310158">
    <property type="component" value="Unassembled WGS sequence"/>
</dbReference>
<dbReference type="GO" id="GO:0005737">
    <property type="term" value="C:cytoplasm"/>
    <property type="evidence" value="ECO:0007669"/>
    <property type="project" value="TreeGrafter"/>
</dbReference>
<dbReference type="InterPro" id="IPR042098">
    <property type="entry name" value="TauD-like_sf"/>
</dbReference>
<comment type="caution">
    <text evidence="7">The sequence shown here is derived from an EMBL/GenBank/DDBJ whole genome shotgun (WGS) entry which is preliminary data.</text>
</comment>
<dbReference type="EMBL" id="SGPL01000258">
    <property type="protein sequence ID" value="THH14663.1"/>
    <property type="molecule type" value="Genomic_DNA"/>
</dbReference>
<evidence type="ECO:0000256" key="4">
    <source>
        <dbReference type="ARBA" id="ARBA00023002"/>
    </source>
</evidence>
<organism evidence="7 8">
    <name type="scientific">Bondarzewia mesenterica</name>
    <dbReference type="NCBI Taxonomy" id="1095465"/>
    <lineage>
        <taxon>Eukaryota</taxon>
        <taxon>Fungi</taxon>
        <taxon>Dikarya</taxon>
        <taxon>Basidiomycota</taxon>
        <taxon>Agaricomycotina</taxon>
        <taxon>Agaricomycetes</taxon>
        <taxon>Russulales</taxon>
        <taxon>Bondarzewiaceae</taxon>
        <taxon>Bondarzewia</taxon>
    </lineage>
</organism>
<evidence type="ECO:0000256" key="2">
    <source>
        <dbReference type="ARBA" id="ARBA00022723"/>
    </source>
</evidence>
<dbReference type="PANTHER" id="PTHR30468:SF10">
    <property type="entry name" value="TAUD_TFDA-LIKE DOMAIN-CONTAINING PROTEIN"/>
    <property type="match status" value="1"/>
</dbReference>
<dbReference type="InterPro" id="IPR051323">
    <property type="entry name" value="AtsK-like"/>
</dbReference>
<evidence type="ECO:0000313" key="7">
    <source>
        <dbReference type="EMBL" id="THH14663.1"/>
    </source>
</evidence>
<dbReference type="InterPro" id="IPR003819">
    <property type="entry name" value="TauD/TfdA-like"/>
</dbReference>
<keyword evidence="5" id="KW-0408">Iron</keyword>
<evidence type="ECO:0000256" key="3">
    <source>
        <dbReference type="ARBA" id="ARBA00022964"/>
    </source>
</evidence>
<dbReference type="SUPFAM" id="SSF51197">
    <property type="entry name" value="Clavaminate synthase-like"/>
    <property type="match status" value="1"/>
</dbReference>
<accession>A0A4V3XER4</accession>
<dbReference type="AlphaFoldDB" id="A0A4V3XER4"/>
<dbReference type="GO" id="GO:0016706">
    <property type="term" value="F:2-oxoglutarate-dependent dioxygenase activity"/>
    <property type="evidence" value="ECO:0007669"/>
    <property type="project" value="TreeGrafter"/>
</dbReference>
<keyword evidence="3" id="KW-0223">Dioxygenase</keyword>
<evidence type="ECO:0000256" key="5">
    <source>
        <dbReference type="ARBA" id="ARBA00023004"/>
    </source>
</evidence>